<evidence type="ECO:0000256" key="8">
    <source>
        <dbReference type="SAM" id="MobiDB-lite"/>
    </source>
</evidence>
<dbReference type="OrthoDB" id="272748at2759"/>
<feature type="binding site" evidence="7">
    <location>
        <position position="1578"/>
    </location>
    <ligand>
        <name>ATP</name>
        <dbReference type="ChEBI" id="CHEBI:30616"/>
    </ligand>
</feature>
<feature type="region of interest" description="Disordered" evidence="8">
    <location>
        <begin position="150"/>
        <end position="186"/>
    </location>
</feature>
<dbReference type="OMA" id="RCGSTFT"/>
<dbReference type="PANTHER" id="PTHR11584:SF369">
    <property type="entry name" value="MITOGEN-ACTIVATED PROTEIN KINASE KINASE KINASE 19-RELATED"/>
    <property type="match status" value="1"/>
</dbReference>
<dbReference type="EMBL" id="LJSK01000194">
    <property type="protein sequence ID" value="KPI85326.1"/>
    <property type="molecule type" value="Genomic_DNA"/>
</dbReference>
<comment type="caution">
    <text evidence="11">The sequence shown here is derived from an EMBL/GenBank/DDBJ whole genome shotgun (WGS) entry which is preliminary data.</text>
</comment>
<keyword evidence="9" id="KW-0472">Membrane</keyword>
<evidence type="ECO:0000259" key="10">
    <source>
        <dbReference type="PROSITE" id="PS50011"/>
    </source>
</evidence>
<feature type="compositionally biased region" description="Polar residues" evidence="8">
    <location>
        <begin position="272"/>
        <end position="282"/>
    </location>
</feature>
<dbReference type="Proteomes" id="UP000038009">
    <property type="component" value="Unassembled WGS sequence"/>
</dbReference>
<evidence type="ECO:0000256" key="5">
    <source>
        <dbReference type="ARBA" id="ARBA00022777"/>
    </source>
</evidence>
<feature type="region of interest" description="Disordered" evidence="8">
    <location>
        <begin position="272"/>
        <end position="327"/>
    </location>
</feature>
<evidence type="ECO:0000256" key="1">
    <source>
        <dbReference type="ARBA" id="ARBA00004167"/>
    </source>
</evidence>
<dbReference type="FunFam" id="1.10.510.10:FF:001153">
    <property type="entry name" value="Putative serine/threonine protein kinase"/>
    <property type="match status" value="1"/>
</dbReference>
<evidence type="ECO:0000256" key="6">
    <source>
        <dbReference type="ARBA" id="ARBA00022840"/>
    </source>
</evidence>
<dbReference type="InterPro" id="IPR017441">
    <property type="entry name" value="Protein_kinase_ATP_BS"/>
</dbReference>
<evidence type="ECO:0000313" key="12">
    <source>
        <dbReference type="Proteomes" id="UP000038009"/>
    </source>
</evidence>
<dbReference type="VEuPathDB" id="TriTrypDB:Lsey_0194_0040"/>
<feature type="transmembrane region" description="Helical" evidence="9">
    <location>
        <begin position="349"/>
        <end position="371"/>
    </location>
</feature>
<organism evidence="11 12">
    <name type="scientific">Leptomonas seymouri</name>
    <dbReference type="NCBI Taxonomy" id="5684"/>
    <lineage>
        <taxon>Eukaryota</taxon>
        <taxon>Discoba</taxon>
        <taxon>Euglenozoa</taxon>
        <taxon>Kinetoplastea</taxon>
        <taxon>Metakinetoplastina</taxon>
        <taxon>Trypanosomatida</taxon>
        <taxon>Trypanosomatidae</taxon>
        <taxon>Leishmaniinae</taxon>
        <taxon>Leptomonas</taxon>
    </lineage>
</organism>
<dbReference type="SMART" id="SM00220">
    <property type="entry name" value="S_TKc"/>
    <property type="match status" value="1"/>
</dbReference>
<feature type="region of interest" description="Disordered" evidence="8">
    <location>
        <begin position="229"/>
        <end position="257"/>
    </location>
</feature>
<dbReference type="SUPFAM" id="SSF55073">
    <property type="entry name" value="Nucleotide cyclase"/>
    <property type="match status" value="1"/>
</dbReference>
<feature type="compositionally biased region" description="Pro residues" evidence="8">
    <location>
        <begin position="284"/>
        <end position="298"/>
    </location>
</feature>
<reference evidence="11 12" key="1">
    <citation type="journal article" date="2015" name="PLoS Pathog.">
        <title>Leptomonas seymouri: Adaptations to the Dixenous Life Cycle Analyzed by Genome Sequencing, Transcriptome Profiling and Co-infection with Leishmania donovani.</title>
        <authorList>
            <person name="Kraeva N."/>
            <person name="Butenko A."/>
            <person name="Hlavacova J."/>
            <person name="Kostygov A."/>
            <person name="Myskova J."/>
            <person name="Grybchuk D."/>
            <person name="Lestinova T."/>
            <person name="Votypka J."/>
            <person name="Volf P."/>
            <person name="Opperdoes F."/>
            <person name="Flegontov P."/>
            <person name="Lukes J."/>
            <person name="Yurchenko V."/>
        </authorList>
    </citation>
    <scope>NUCLEOTIDE SEQUENCE [LARGE SCALE GENOMIC DNA]</scope>
    <source>
        <strain evidence="11 12">ATCC 30220</strain>
    </source>
</reference>
<dbReference type="GO" id="GO:0005524">
    <property type="term" value="F:ATP binding"/>
    <property type="evidence" value="ECO:0007669"/>
    <property type="project" value="UniProtKB-UniRule"/>
</dbReference>
<gene>
    <name evidence="11" type="ORF">ABL78_5608</name>
</gene>
<feature type="region of interest" description="Disordered" evidence="8">
    <location>
        <begin position="1288"/>
        <end position="1319"/>
    </location>
</feature>
<keyword evidence="3" id="KW-0808">Transferase</keyword>
<keyword evidence="4 7" id="KW-0547">Nucleotide-binding</keyword>
<feature type="compositionally biased region" description="Polar residues" evidence="8">
    <location>
        <begin position="1296"/>
        <end position="1312"/>
    </location>
</feature>
<dbReference type="PROSITE" id="PS50011">
    <property type="entry name" value="PROTEIN_KINASE_DOM"/>
    <property type="match status" value="1"/>
</dbReference>
<proteinExistence type="predicted"/>
<feature type="transmembrane region" description="Helical" evidence="9">
    <location>
        <begin position="687"/>
        <end position="713"/>
    </location>
</feature>
<dbReference type="InterPro" id="IPR008271">
    <property type="entry name" value="Ser/Thr_kinase_AS"/>
</dbReference>
<dbReference type="Gene3D" id="1.10.510.10">
    <property type="entry name" value="Transferase(Phosphotransferase) domain 1"/>
    <property type="match status" value="1"/>
</dbReference>
<dbReference type="GO" id="GO:0016020">
    <property type="term" value="C:membrane"/>
    <property type="evidence" value="ECO:0007669"/>
    <property type="project" value="UniProtKB-SubCell"/>
</dbReference>
<dbReference type="InterPro" id="IPR000719">
    <property type="entry name" value="Prot_kinase_dom"/>
</dbReference>
<dbReference type="InterPro" id="IPR029787">
    <property type="entry name" value="Nucleotide_cyclase"/>
</dbReference>
<dbReference type="Pfam" id="PF00069">
    <property type="entry name" value="Pkinase"/>
    <property type="match status" value="1"/>
</dbReference>
<sequence>MMSREGNAMPQADACSLKDEMEGASAFIDTFTSVEGVEDHYGSQPLQADWSSNNNNSGRIIRNLYRDTLRIELPYSGSPPCTSPASPAEGTTATTNESLRTAIFRNSDGTAFQREIEACTPTSVAEQHARQSAMAFLNADIFNKARLSQSIGPARSSPPPPAVPPSLSPVMSGSFEAAEVPKKKPPLQPLLDALTRKNRSSLSSSSHAFLGSSGVHAHEVSIPLEIASAGDQESHQHSLAANTSTPRPGSRNSEPQLPLMLNTSRLATSLSSVERLQGAASNSSPPPLAIPVPIPPTPSSTGGATVVPPPAGVTDDDAEASSSSSSGQNIGMEAVLRDASKIRGLRLTWLLYLLIVMVITLFTLLLVQIIYESNLTLVRTATQAVWSQASVLLNSIDMEQYALASVFMLLHKTNIDGLDSSTSAFAIVRQTFCSRFYGAPMVFAMYNEAGDLVWQMHCRTRGLQEIYQMLPKKVMPSVESVRISDFAWDAVLAQRTFYSGDANSSVETFVMLLDMNTFGRMVMGDQYPQYSSSTLQYVTSALLTRTWNGSKPTVLFHTLTNSKREYTATRGGRMRDSLEGVFHAICYTGSPYMWHTVSYYSPHNSSSDGDSVDPSNAYVRWPSTTTNVIPPPNLEYGRAWGQLSVAHFCGVQCNGIAGEKECDVNNPTNIWFVVEYSLVRQNGLASILNVVGVVSICALAIFSFVMFLVYISITVPVNFLRVQLLKAMGATDTQTRFQRKMVGWTYRLWLGDLTAIVRSTHILSLCFQLNKKYVPDHVLRNHAQQLYLRRRKFNFLEDVDLKEDPADHEDTESEGALEPALAQLPSVSAGVPLSENRFLWHFPSQNDGEEALCQFTDIEVAAASTSQGGTSAGAATLRPVAGDGLPLVPSRGPDGGLNSSVYVKGATSTRRVAAGSSDPAIPPRLTAEMNSNAPAGSGGAEQEASLGMSMLYNARNHLSAMAIRRESESTILCVRIPSVELAYLMNYSAAVTQHRRIMRILLHRIRRYKGALFHRSGDCLAAVWNAFEGCPNHAEAAAICAQEIANAFAPLRMDGLHVGLVLHQGVLVCGTIEYSKVAFVTAFGDGPREALAIAELAMTVGFLNIIVTEPVKQCLSGLYDCNIVDVIQLPHSAHPLLLFELGSSRCHHPSAQPTLRAQFAIEYARVFAQFRNHEFNAALQGIEHIRSSMGGSQNEHLLRRLERLCFFYGTTAAVLPYPYTRDFPVWVNYEAIAQAGLKNDAHFHAGPRNNSLSSRSFMDGVVYKGVPTVRNEVECIKDFKQELQENMRRTARKGNGSPTVDESSTRPHITPQSSPPMRPIADLTLTCEERALSVGSGMEMLDNSKSINGVDSSVASPKSRHVDVNDWKTGTTNTTLELSTPAAMNTTLVPPLSHLSNPPLVPLLALDKLHISSATAQAAVAEDASLDGSSMHAASSPRDVLALSSRFNLTQRVTNRPPVALAEVSPELSGLTAERLAGEAETRLSNGGHNGSSSNSSIQTTGMSFKCSVNAGEMDVVAGAGTHASMQSLCISRNNLPSVIDAKSGTRYLRSTRILGKGSFGSVYLGMDAHSGRLVAIKFLPMPSDESGMEDIEAEVLILQRVNDTHVVQLLSYAFEGDLIVIIMECMLAGSLQNMISAFGSIPSSTARVFMRDVMRGLSKIHSMGVIHRDMKPQNVLLSLAGNCKISDFGASAWLQELARKEAQGQVCGTPVYLAPEAARGNPAKESDIWSCGIMFLQMITGVLPYPAELLSAGAAVLVFQIGSGIAQPQIPDDLDELNAEFVRACLQVDPSKRLTAAALLQLPLFTV</sequence>
<feature type="region of interest" description="Disordered" evidence="8">
    <location>
        <begin position="908"/>
        <end position="941"/>
    </location>
</feature>
<name>A0A0N0P4I1_LEPSE</name>
<dbReference type="PROSITE" id="PS00107">
    <property type="entry name" value="PROTEIN_KINASE_ATP"/>
    <property type="match status" value="1"/>
</dbReference>
<accession>A0A0N0P4I1</accession>
<dbReference type="PANTHER" id="PTHR11584">
    <property type="entry name" value="SERINE/THREONINE PROTEIN KINASE"/>
    <property type="match status" value="1"/>
</dbReference>
<keyword evidence="6 7" id="KW-0067">ATP-binding</keyword>
<evidence type="ECO:0000256" key="3">
    <source>
        <dbReference type="ARBA" id="ARBA00022679"/>
    </source>
</evidence>
<evidence type="ECO:0000256" key="9">
    <source>
        <dbReference type="SAM" id="Phobius"/>
    </source>
</evidence>
<feature type="compositionally biased region" description="Pro residues" evidence="8">
    <location>
        <begin position="156"/>
        <end position="167"/>
    </location>
</feature>
<evidence type="ECO:0000256" key="2">
    <source>
        <dbReference type="ARBA" id="ARBA00022527"/>
    </source>
</evidence>
<evidence type="ECO:0000256" key="4">
    <source>
        <dbReference type="ARBA" id="ARBA00022741"/>
    </source>
</evidence>
<keyword evidence="5" id="KW-0418">Kinase</keyword>
<keyword evidence="2" id="KW-0723">Serine/threonine-protein kinase</keyword>
<keyword evidence="9" id="KW-0812">Transmembrane</keyword>
<evidence type="ECO:0000256" key="7">
    <source>
        <dbReference type="PROSITE-ProRule" id="PRU10141"/>
    </source>
</evidence>
<dbReference type="GO" id="GO:0004674">
    <property type="term" value="F:protein serine/threonine kinase activity"/>
    <property type="evidence" value="ECO:0007669"/>
    <property type="project" value="UniProtKB-KW"/>
</dbReference>
<dbReference type="PROSITE" id="PS00108">
    <property type="entry name" value="PROTEIN_KINASE_ST"/>
    <property type="match status" value="1"/>
</dbReference>
<keyword evidence="9" id="KW-1133">Transmembrane helix</keyword>
<keyword evidence="12" id="KW-1185">Reference proteome</keyword>
<feature type="compositionally biased region" description="Polar residues" evidence="8">
    <location>
        <begin position="237"/>
        <end position="257"/>
    </location>
</feature>
<dbReference type="Gene3D" id="3.30.70.1230">
    <property type="entry name" value="Nucleotide cyclase"/>
    <property type="match status" value="1"/>
</dbReference>
<comment type="subcellular location">
    <subcellularLocation>
        <location evidence="1">Membrane</location>
        <topology evidence="1">Single-pass membrane protein</topology>
    </subcellularLocation>
</comment>
<dbReference type="SUPFAM" id="SSF56112">
    <property type="entry name" value="Protein kinase-like (PK-like)"/>
    <property type="match status" value="1"/>
</dbReference>
<evidence type="ECO:0000313" key="11">
    <source>
        <dbReference type="EMBL" id="KPI85326.1"/>
    </source>
</evidence>
<feature type="domain" description="Protein kinase" evidence="10">
    <location>
        <begin position="1549"/>
        <end position="1806"/>
    </location>
</feature>
<protein>
    <recommendedName>
        <fullName evidence="10">Protein kinase domain-containing protein</fullName>
    </recommendedName>
</protein>
<dbReference type="InterPro" id="IPR011009">
    <property type="entry name" value="Kinase-like_dom_sf"/>
</dbReference>